<evidence type="ECO:0000259" key="4">
    <source>
        <dbReference type="Pfam" id="PF00710"/>
    </source>
</evidence>
<reference evidence="6 7" key="1">
    <citation type="submission" date="2017-03" db="EMBL/GenBank/DDBJ databases">
        <authorList>
            <person name="Afonso C.L."/>
            <person name="Miller P.J."/>
            <person name="Scott M.A."/>
            <person name="Spackman E."/>
            <person name="Goraichik I."/>
            <person name="Dimitrov K.M."/>
            <person name="Suarez D.L."/>
            <person name="Swayne D.E."/>
        </authorList>
    </citation>
    <scope>NUCLEOTIDE SEQUENCE [LARGE SCALE GENOMIC DNA]</scope>
    <source>
        <strain evidence="6 7">CECT 7691</strain>
    </source>
</reference>
<dbReference type="InterPro" id="IPR027473">
    <property type="entry name" value="L-asparaginase_C"/>
</dbReference>
<feature type="binding site" evidence="3">
    <location>
        <begin position="72"/>
        <end position="73"/>
    </location>
    <ligand>
        <name>substrate</name>
    </ligand>
</feature>
<dbReference type="InterPro" id="IPR036152">
    <property type="entry name" value="Asp/glu_Ase-like_sf"/>
</dbReference>
<dbReference type="Proteomes" id="UP000193200">
    <property type="component" value="Unassembled WGS sequence"/>
</dbReference>
<evidence type="ECO:0000313" key="7">
    <source>
        <dbReference type="Proteomes" id="UP000193200"/>
    </source>
</evidence>
<feature type="domain" description="Asparaginase/glutaminase C-terminal" evidence="5">
    <location>
        <begin position="195"/>
        <end position="308"/>
    </location>
</feature>
<evidence type="ECO:0000256" key="3">
    <source>
        <dbReference type="PIRSR" id="PIRSR001220-2"/>
    </source>
</evidence>
<dbReference type="Gene3D" id="3.40.50.1170">
    <property type="entry name" value="L-asparaginase, N-terminal domain"/>
    <property type="match status" value="1"/>
</dbReference>
<dbReference type="PANTHER" id="PTHR11707:SF28">
    <property type="entry name" value="60 KDA LYSOPHOSPHOLIPASE"/>
    <property type="match status" value="1"/>
</dbReference>
<dbReference type="GO" id="GO:0006528">
    <property type="term" value="P:asparagine metabolic process"/>
    <property type="evidence" value="ECO:0007669"/>
    <property type="project" value="InterPro"/>
</dbReference>
<feature type="binding site" evidence="3">
    <location>
        <position position="41"/>
    </location>
    <ligand>
        <name>substrate</name>
    </ligand>
</feature>
<dbReference type="PIRSF" id="PIRSF500176">
    <property type="entry name" value="L_ASNase"/>
    <property type="match status" value="1"/>
</dbReference>
<evidence type="ECO:0000313" key="6">
    <source>
        <dbReference type="EMBL" id="SLN75251.1"/>
    </source>
</evidence>
<organism evidence="6 7">
    <name type="scientific">Oceanibacterium hippocampi</name>
    <dbReference type="NCBI Taxonomy" id="745714"/>
    <lineage>
        <taxon>Bacteria</taxon>
        <taxon>Pseudomonadati</taxon>
        <taxon>Pseudomonadota</taxon>
        <taxon>Alphaproteobacteria</taxon>
        <taxon>Sneathiellales</taxon>
        <taxon>Sneathiellaceae</taxon>
        <taxon>Oceanibacterium</taxon>
    </lineage>
</organism>
<dbReference type="SUPFAM" id="SSF53774">
    <property type="entry name" value="Glutaminase/Asparaginase"/>
    <property type="match status" value="1"/>
</dbReference>
<dbReference type="InterPro" id="IPR004550">
    <property type="entry name" value="AsnASE_II"/>
</dbReference>
<evidence type="ECO:0000256" key="2">
    <source>
        <dbReference type="ARBA" id="ARBA00022801"/>
    </source>
</evidence>
<gene>
    <name evidence="6" type="primary">ansA</name>
    <name evidence="6" type="ORF">OCH7691_03825</name>
</gene>
<dbReference type="EC" id="3.5.1.1" evidence="6"/>
<dbReference type="EMBL" id="FWFR01000004">
    <property type="protein sequence ID" value="SLN75251.1"/>
    <property type="molecule type" value="Genomic_DNA"/>
</dbReference>
<dbReference type="GO" id="GO:0004067">
    <property type="term" value="F:asparaginase activity"/>
    <property type="evidence" value="ECO:0007669"/>
    <property type="project" value="UniProtKB-UniRule"/>
</dbReference>
<evidence type="ECO:0000256" key="1">
    <source>
        <dbReference type="ARBA" id="ARBA00010518"/>
    </source>
</evidence>
<dbReference type="CDD" id="cd08964">
    <property type="entry name" value="L-asparaginase_II"/>
    <property type="match status" value="1"/>
</dbReference>
<dbReference type="SMART" id="SM00870">
    <property type="entry name" value="Asparaginase"/>
    <property type="match status" value="1"/>
</dbReference>
<dbReference type="Pfam" id="PF17763">
    <property type="entry name" value="Asparaginase_C"/>
    <property type="match status" value="1"/>
</dbReference>
<dbReference type="Gene3D" id="3.40.50.40">
    <property type="match status" value="1"/>
</dbReference>
<keyword evidence="7" id="KW-1185">Reference proteome</keyword>
<dbReference type="AlphaFoldDB" id="A0A1Y5TWC5"/>
<dbReference type="InParanoid" id="A0A1Y5TWC5"/>
<accession>A0A1Y5TWC5</accession>
<dbReference type="PIRSF" id="PIRSF001220">
    <property type="entry name" value="L-ASNase_gatD"/>
    <property type="match status" value="1"/>
</dbReference>
<feature type="domain" description="L-asparaginase N-terminal" evidence="4">
    <location>
        <begin position="2"/>
        <end position="172"/>
    </location>
</feature>
<evidence type="ECO:0000259" key="5">
    <source>
        <dbReference type="Pfam" id="PF17763"/>
    </source>
</evidence>
<dbReference type="FunCoup" id="A0A1Y5TWC5">
    <property type="interactions" value="129"/>
</dbReference>
<dbReference type="InterPro" id="IPR006034">
    <property type="entry name" value="Asparaginase/glutaminase-like"/>
</dbReference>
<dbReference type="Pfam" id="PF00710">
    <property type="entry name" value="Asparaginase"/>
    <property type="match status" value="1"/>
</dbReference>
<dbReference type="InterPro" id="IPR027474">
    <property type="entry name" value="L-asparaginase_N"/>
</dbReference>
<keyword evidence="2 6" id="KW-0378">Hydrolase</keyword>
<comment type="similarity">
    <text evidence="1">Belongs to the asparaginase 1 family.</text>
</comment>
<name>A0A1Y5TWC5_9PROT</name>
<proteinExistence type="inferred from homology"/>
<dbReference type="PANTHER" id="PTHR11707">
    <property type="entry name" value="L-ASPARAGINASE"/>
    <property type="match status" value="1"/>
</dbReference>
<dbReference type="InterPro" id="IPR040919">
    <property type="entry name" value="Asparaginase_C"/>
</dbReference>
<sequence>MTESKSGGVVPTLSGEDLLKQFGVADTQIEASVHSVRSLASAQLSPADLVEVAAKAREIAPEVSGIVITQGTDTIEETAFALDLWGPRDIPVVVTGAMRHPDAPGSDGAANFRDAIVAASCKELIGLGTVVVMDGEVHAARFVTKKHTATVRAFTSSPIGMLGWVKEGAVDVLVNGLRPELPALAPPSVDKALPDVAVLKSWLGDDGRLAARLPELGFAGAVVEGMGGGHVHPDMAEQLQAASRKLPVIISTRVVGSHVLESTYGFVGSEIDLRRRGILLGGWLTTGKLHLLLVTLLATEASIDEIRQSLQCFRGG</sequence>
<protein>
    <submittedName>
        <fullName evidence="6">L-asparaginase</fullName>
        <ecNumber evidence="6">3.5.1.1</ecNumber>
    </submittedName>
</protein>
<dbReference type="InterPro" id="IPR037152">
    <property type="entry name" value="L-asparaginase_N_sf"/>
</dbReference>
<dbReference type="PROSITE" id="PS51732">
    <property type="entry name" value="ASN_GLN_ASE_3"/>
    <property type="match status" value="1"/>
</dbReference>
<dbReference type="PRINTS" id="PR00139">
    <property type="entry name" value="ASNGLNASE"/>
</dbReference>